<feature type="transmembrane region" description="Helical" evidence="2">
    <location>
        <begin position="6"/>
        <end position="39"/>
    </location>
</feature>
<keyword evidence="2" id="KW-1133">Transmembrane helix</keyword>
<feature type="transmembrane region" description="Helical" evidence="2">
    <location>
        <begin position="78"/>
        <end position="111"/>
    </location>
</feature>
<dbReference type="RefSeq" id="WP_207541534.1">
    <property type="nucleotide sequence ID" value="NZ_JAFNAA010000002.1"/>
</dbReference>
<dbReference type="GO" id="GO:0005886">
    <property type="term" value="C:plasma membrane"/>
    <property type="evidence" value="ECO:0007669"/>
    <property type="project" value="UniProtKB-SubCell"/>
</dbReference>
<organism evidence="3 4">
    <name type="scientific">Plesiomonas shigelloides</name>
    <name type="common">Aeromonas shigelloides</name>
    <dbReference type="NCBI Taxonomy" id="703"/>
    <lineage>
        <taxon>Bacteria</taxon>
        <taxon>Pseudomonadati</taxon>
        <taxon>Pseudomonadota</taxon>
        <taxon>Gammaproteobacteria</taxon>
        <taxon>Enterobacterales</taxon>
        <taxon>Enterobacteriaceae</taxon>
        <taxon>Plesiomonas</taxon>
    </lineage>
</organism>
<dbReference type="PIRSF" id="PIRSF016789">
    <property type="entry name" value="DUF454"/>
    <property type="match status" value="1"/>
</dbReference>
<dbReference type="Proteomes" id="UP000664658">
    <property type="component" value="Unassembled WGS sequence"/>
</dbReference>
<name>A0A8I2B0S3_PLESH</name>
<reference evidence="3" key="1">
    <citation type="submission" date="2021-03" db="EMBL/GenBank/DDBJ databases">
        <title>Plesiomonas shigelloides zfcc0051, isolated from zebrafish feces.</title>
        <authorList>
            <person name="Vanderhoek Z."/>
            <person name="Gaulke C."/>
        </authorList>
    </citation>
    <scope>NUCLEOTIDE SEQUENCE</scope>
    <source>
        <strain evidence="3">Zfcc0051</strain>
    </source>
</reference>
<keyword evidence="1" id="KW-0997">Cell inner membrane</keyword>
<evidence type="ECO:0000256" key="2">
    <source>
        <dbReference type="SAM" id="Phobius"/>
    </source>
</evidence>
<dbReference type="PANTHER" id="PTHR35813">
    <property type="entry name" value="INNER MEMBRANE PROTEIN YBAN"/>
    <property type="match status" value="1"/>
</dbReference>
<sequence>MRWVHLIVGWLAIVLGALGVVLPLLPTTPFLLLACFCFARSSPRWHEWLMYRSPFAALLQQWHARRSIPRKAKQRATLFIIVSFAVSISLVTYWWLKVALLVMMLVLLLMFRRIPVED</sequence>
<keyword evidence="1 2" id="KW-0472">Membrane</keyword>
<dbReference type="Pfam" id="PF04304">
    <property type="entry name" value="DUF454"/>
    <property type="match status" value="1"/>
</dbReference>
<proteinExistence type="predicted"/>
<keyword evidence="2" id="KW-0812">Transmembrane</keyword>
<dbReference type="PROSITE" id="PS51257">
    <property type="entry name" value="PROKAR_LIPOPROTEIN"/>
    <property type="match status" value="1"/>
</dbReference>
<protein>
    <recommendedName>
        <fullName evidence="1">Inner membrane protein</fullName>
    </recommendedName>
</protein>
<gene>
    <name evidence="3" type="ORF">J2R62_01985</name>
</gene>
<evidence type="ECO:0000313" key="3">
    <source>
        <dbReference type="EMBL" id="MBO1107004.1"/>
    </source>
</evidence>
<evidence type="ECO:0000256" key="1">
    <source>
        <dbReference type="PIRNR" id="PIRNR016789"/>
    </source>
</evidence>
<comment type="subcellular location">
    <subcellularLocation>
        <location evidence="1">Cell inner membrane</location>
        <topology evidence="1">Multi-pass membrane protein</topology>
    </subcellularLocation>
</comment>
<dbReference type="InterPro" id="IPR007401">
    <property type="entry name" value="DUF454"/>
</dbReference>
<keyword evidence="1" id="KW-1003">Cell membrane</keyword>
<comment type="caution">
    <text evidence="3">The sequence shown here is derived from an EMBL/GenBank/DDBJ whole genome shotgun (WGS) entry which is preliminary data.</text>
</comment>
<dbReference type="EMBL" id="JAFNAA010000002">
    <property type="protein sequence ID" value="MBO1107004.1"/>
    <property type="molecule type" value="Genomic_DNA"/>
</dbReference>
<dbReference type="PANTHER" id="PTHR35813:SF1">
    <property type="entry name" value="INNER MEMBRANE PROTEIN YBAN"/>
    <property type="match status" value="1"/>
</dbReference>
<dbReference type="AlphaFoldDB" id="A0A8I2B0S3"/>
<evidence type="ECO:0000313" key="4">
    <source>
        <dbReference type="Proteomes" id="UP000664658"/>
    </source>
</evidence>
<accession>A0A8I2B0S3</accession>